<accession>A0A0N9N1A5</accession>
<dbReference type="KEGG" id="goq:ACH46_07690"/>
<evidence type="ECO:0000313" key="5">
    <source>
        <dbReference type="Proteomes" id="UP000063789"/>
    </source>
</evidence>
<evidence type="ECO:0000256" key="1">
    <source>
        <dbReference type="SAM" id="MobiDB-lite"/>
    </source>
</evidence>
<keyword evidence="5" id="KW-1185">Reference proteome</keyword>
<name>A0A0N9N1A5_9ACTN</name>
<feature type="compositionally biased region" description="Low complexity" evidence="1">
    <location>
        <begin position="274"/>
        <end position="285"/>
    </location>
</feature>
<proteinExistence type="predicted"/>
<feature type="chain" id="PRO_5038552270" description="Peptidase S1 domain-containing protein" evidence="3">
    <location>
        <begin position="19"/>
        <end position="331"/>
    </location>
</feature>
<keyword evidence="2" id="KW-0472">Membrane</keyword>
<reference evidence="4 5" key="2">
    <citation type="journal article" date="2017" name="Int. J. Syst. Evol. Microbiol.">
        <title>Gordonia phthalatica sp. nov., a di-n-butyl phthalate-degrading bacterium isolated from activated sludge.</title>
        <authorList>
            <person name="Jin D."/>
            <person name="Kong X."/>
            <person name="Jia M."/>
            <person name="Yu X."/>
            <person name="Wang X."/>
            <person name="Zhuang X."/>
            <person name="Deng Y."/>
            <person name="Bai Z."/>
        </authorList>
    </citation>
    <scope>NUCLEOTIDE SEQUENCE [LARGE SCALE GENOMIC DNA]</scope>
    <source>
        <strain evidence="4 5">QH-11</strain>
    </source>
</reference>
<evidence type="ECO:0000313" key="4">
    <source>
        <dbReference type="EMBL" id="ALG84401.1"/>
    </source>
</evidence>
<keyword evidence="2" id="KW-1133">Transmembrane helix</keyword>
<dbReference type="PATRIC" id="fig|1136941.3.peg.1570"/>
<evidence type="ECO:0000256" key="2">
    <source>
        <dbReference type="SAM" id="Phobius"/>
    </source>
</evidence>
<dbReference type="SUPFAM" id="SSF50494">
    <property type="entry name" value="Trypsin-like serine proteases"/>
    <property type="match status" value="1"/>
</dbReference>
<feature type="signal peptide" evidence="3">
    <location>
        <begin position="1"/>
        <end position="18"/>
    </location>
</feature>
<evidence type="ECO:0008006" key="6">
    <source>
        <dbReference type="Google" id="ProtNLM"/>
    </source>
</evidence>
<dbReference type="AlphaFoldDB" id="A0A0N9N1A5"/>
<keyword evidence="2" id="KW-0812">Transmembrane</keyword>
<feature type="region of interest" description="Disordered" evidence="1">
    <location>
        <begin position="268"/>
        <end position="299"/>
    </location>
</feature>
<feature type="transmembrane region" description="Helical" evidence="2">
    <location>
        <begin position="307"/>
        <end position="326"/>
    </location>
</feature>
<sequence>MIAAVAGTAAVLSTPTVAAAPAGPPGLDSVVVVTMKATGTLEIDSDLVPVTTVDADTAYACTAVDVGEGRTLTSVRCVDPSLDFVVDDLRSLAINIANDWSLSTSQAAELKATASKQQWKITSSNGHSPAARYTVQRRMTRGGPVVSMWASRVAINDNRLALLRSRSSLPNVPAAQVSTVPVQVGARVSVPALDPERTGGSTPASTVPTRTVTAVGRGRVTLDSKLESSSFGGPVFDSRRRLVGILSSSGPAVTPVTADVLRRLLAQAPPPSSTAPARTSSATETPVDRAASHAAAPSTPTSTWAKVALGVGILDVVVFGAVVVAYRRRRG</sequence>
<dbReference type="STRING" id="1136941.ACH46_07690"/>
<reference evidence="5" key="1">
    <citation type="submission" date="2015-06" db="EMBL/GenBank/DDBJ databases">
        <title>Complete genome sequence and metabolic analysis of phthalate degradation pathway in Gordonia sp. QH-11.</title>
        <authorList>
            <person name="Jin D."/>
            <person name="Kong X."/>
            <person name="Bai Z."/>
        </authorList>
    </citation>
    <scope>NUCLEOTIDE SEQUENCE [LARGE SCALE GENOMIC DNA]</scope>
    <source>
        <strain evidence="5">QH-11</strain>
    </source>
</reference>
<dbReference type="Proteomes" id="UP000063789">
    <property type="component" value="Chromosome"/>
</dbReference>
<dbReference type="InterPro" id="IPR009003">
    <property type="entry name" value="Peptidase_S1_PA"/>
</dbReference>
<dbReference type="EMBL" id="CP011853">
    <property type="protein sequence ID" value="ALG84401.1"/>
    <property type="molecule type" value="Genomic_DNA"/>
</dbReference>
<protein>
    <recommendedName>
        <fullName evidence="6">Peptidase S1 domain-containing protein</fullName>
    </recommendedName>
</protein>
<keyword evidence="3" id="KW-0732">Signal</keyword>
<organism evidence="4 5">
    <name type="scientific">Gordonia phthalatica</name>
    <dbReference type="NCBI Taxonomy" id="1136941"/>
    <lineage>
        <taxon>Bacteria</taxon>
        <taxon>Bacillati</taxon>
        <taxon>Actinomycetota</taxon>
        <taxon>Actinomycetes</taxon>
        <taxon>Mycobacteriales</taxon>
        <taxon>Gordoniaceae</taxon>
        <taxon>Gordonia</taxon>
    </lineage>
</organism>
<evidence type="ECO:0000256" key="3">
    <source>
        <dbReference type="SAM" id="SignalP"/>
    </source>
</evidence>
<gene>
    <name evidence="4" type="ORF">ACH46_07690</name>
</gene>